<dbReference type="AlphaFoldDB" id="A0A8E2RX32"/>
<protein>
    <submittedName>
        <fullName evidence="1">Uncharacterized protein</fullName>
    </submittedName>
</protein>
<evidence type="ECO:0000313" key="2">
    <source>
        <dbReference type="Proteomes" id="UP000237686"/>
    </source>
</evidence>
<name>A0A8E2RX32_9BURK</name>
<comment type="caution">
    <text evidence="1">The sequence shown here is derived from an EMBL/GenBank/DDBJ whole genome shotgun (WGS) entry which is preliminary data.</text>
</comment>
<accession>A0A8E2RX32</accession>
<dbReference type="EMBL" id="PVFZ01000033">
    <property type="protein sequence ID" value="PRF24561.1"/>
    <property type="molecule type" value="Genomic_DNA"/>
</dbReference>
<evidence type="ECO:0000313" key="1">
    <source>
        <dbReference type="EMBL" id="PRF24561.1"/>
    </source>
</evidence>
<dbReference type="Proteomes" id="UP000237686">
    <property type="component" value="Unassembled WGS sequence"/>
</dbReference>
<reference evidence="1 2" key="1">
    <citation type="submission" date="2018-03" db="EMBL/GenBank/DDBJ databases">
        <authorList>
            <person name="Nguyen K."/>
            <person name="Fouts D."/>
            <person name="Sutton G."/>
        </authorList>
    </citation>
    <scope>NUCLEOTIDE SEQUENCE [LARGE SCALE GENOMIC DNA]</scope>
    <source>
        <strain evidence="1 2">AU17135</strain>
    </source>
</reference>
<organism evidence="1 2">
    <name type="scientific">Burkholderia multivorans</name>
    <dbReference type="NCBI Taxonomy" id="87883"/>
    <lineage>
        <taxon>Bacteria</taxon>
        <taxon>Pseudomonadati</taxon>
        <taxon>Pseudomonadota</taxon>
        <taxon>Betaproteobacteria</taxon>
        <taxon>Burkholderiales</taxon>
        <taxon>Burkholderiaceae</taxon>
        <taxon>Burkholderia</taxon>
        <taxon>Burkholderia cepacia complex</taxon>
    </lineage>
</organism>
<gene>
    <name evidence="1" type="ORF">C6P98_11695</name>
</gene>
<proteinExistence type="predicted"/>
<sequence>MDAAARPRHARAFERLSRDVVTAFFHVGRPASNCVGDSDSIRRSCRACGTAGGARLSASRHAQRVA</sequence>